<dbReference type="InterPro" id="IPR054188">
    <property type="entry name" value="DUF6893"/>
</dbReference>
<dbReference type="RefSeq" id="WP_407639696.1">
    <property type="nucleotide sequence ID" value="NZ_FNIE01000008.1"/>
</dbReference>
<gene>
    <name evidence="1" type="ORF">SAMN05216259_10888</name>
</gene>
<dbReference type="EMBL" id="FNIE01000008">
    <property type="protein sequence ID" value="SDO19478.1"/>
    <property type="molecule type" value="Genomic_DNA"/>
</dbReference>
<evidence type="ECO:0000313" key="1">
    <source>
        <dbReference type="EMBL" id="SDO19478.1"/>
    </source>
</evidence>
<name>A0A1H0HJW7_9ACTN</name>
<reference evidence="1 2" key="1">
    <citation type="submission" date="2016-10" db="EMBL/GenBank/DDBJ databases">
        <authorList>
            <person name="de Groot N.N."/>
        </authorList>
    </citation>
    <scope>NUCLEOTIDE SEQUENCE [LARGE SCALE GENOMIC DNA]</scope>
    <source>
        <strain evidence="1 2">CGMCC 4.2022</strain>
    </source>
</reference>
<proteinExistence type="predicted"/>
<accession>A0A1H0HJW7</accession>
<sequence>MTKILLAAAAAGLAAAAIAANLPDIKRYMKIRSM</sequence>
<dbReference type="AlphaFoldDB" id="A0A1H0HJW7"/>
<protein>
    <submittedName>
        <fullName evidence="1">Uncharacterized protein</fullName>
    </submittedName>
</protein>
<dbReference type="STRING" id="310781.SAMN05216259_10888"/>
<keyword evidence="2" id="KW-1185">Reference proteome</keyword>
<dbReference type="Pfam" id="PF21833">
    <property type="entry name" value="DUF6893"/>
    <property type="match status" value="1"/>
</dbReference>
<evidence type="ECO:0000313" key="2">
    <source>
        <dbReference type="Proteomes" id="UP000199341"/>
    </source>
</evidence>
<dbReference type="Proteomes" id="UP000199341">
    <property type="component" value="Unassembled WGS sequence"/>
</dbReference>
<organism evidence="1 2">
    <name type="scientific">Actinacidiphila guanduensis</name>
    <dbReference type="NCBI Taxonomy" id="310781"/>
    <lineage>
        <taxon>Bacteria</taxon>
        <taxon>Bacillati</taxon>
        <taxon>Actinomycetota</taxon>
        <taxon>Actinomycetes</taxon>
        <taxon>Kitasatosporales</taxon>
        <taxon>Streptomycetaceae</taxon>
        <taxon>Actinacidiphila</taxon>
    </lineage>
</organism>